<feature type="compositionally biased region" description="Polar residues" evidence="1">
    <location>
        <begin position="33"/>
        <end position="53"/>
    </location>
</feature>
<proteinExistence type="predicted"/>
<evidence type="ECO:0000313" key="2">
    <source>
        <dbReference type="EMBL" id="KAG5626882.1"/>
    </source>
</evidence>
<sequence>MEMEAPPSTAAATTTTTHNRRHQLKQQIDEKSTVPSSNYQRTSLIPAASSNLRQLRHSP</sequence>
<comment type="caution">
    <text evidence="2">The sequence shown here is derived from an EMBL/GenBank/DDBJ whole genome shotgun (WGS) entry which is preliminary data.</text>
</comment>
<dbReference type="EMBL" id="JACXVP010000002">
    <property type="protein sequence ID" value="KAG5626882.1"/>
    <property type="molecule type" value="Genomic_DNA"/>
</dbReference>
<reference evidence="2 3" key="1">
    <citation type="submission" date="2020-09" db="EMBL/GenBank/DDBJ databases">
        <title>De no assembly of potato wild relative species, Solanum commersonii.</title>
        <authorList>
            <person name="Cho K."/>
        </authorList>
    </citation>
    <scope>NUCLEOTIDE SEQUENCE [LARGE SCALE GENOMIC DNA]</scope>
    <source>
        <strain evidence="2">LZ3.2</strain>
        <tissue evidence="2">Leaf</tissue>
    </source>
</reference>
<name>A0A9J6ARP6_SOLCO</name>
<evidence type="ECO:0000256" key="1">
    <source>
        <dbReference type="SAM" id="MobiDB-lite"/>
    </source>
</evidence>
<dbReference type="Proteomes" id="UP000824120">
    <property type="component" value="Chromosome 2"/>
</dbReference>
<accession>A0A9J6ARP6</accession>
<keyword evidence="3" id="KW-1185">Reference proteome</keyword>
<gene>
    <name evidence="2" type="ORF">H5410_012100</name>
</gene>
<protein>
    <submittedName>
        <fullName evidence="2">Uncharacterized protein</fullName>
    </submittedName>
</protein>
<evidence type="ECO:0000313" key="3">
    <source>
        <dbReference type="Proteomes" id="UP000824120"/>
    </source>
</evidence>
<organism evidence="2 3">
    <name type="scientific">Solanum commersonii</name>
    <name type="common">Commerson's wild potato</name>
    <name type="synonym">Commerson's nightshade</name>
    <dbReference type="NCBI Taxonomy" id="4109"/>
    <lineage>
        <taxon>Eukaryota</taxon>
        <taxon>Viridiplantae</taxon>
        <taxon>Streptophyta</taxon>
        <taxon>Embryophyta</taxon>
        <taxon>Tracheophyta</taxon>
        <taxon>Spermatophyta</taxon>
        <taxon>Magnoliopsida</taxon>
        <taxon>eudicotyledons</taxon>
        <taxon>Gunneridae</taxon>
        <taxon>Pentapetalae</taxon>
        <taxon>asterids</taxon>
        <taxon>lamiids</taxon>
        <taxon>Solanales</taxon>
        <taxon>Solanaceae</taxon>
        <taxon>Solanoideae</taxon>
        <taxon>Solaneae</taxon>
        <taxon>Solanum</taxon>
    </lineage>
</organism>
<feature type="region of interest" description="Disordered" evidence="1">
    <location>
        <begin position="1"/>
        <end position="59"/>
    </location>
</feature>
<dbReference type="AlphaFoldDB" id="A0A9J6ARP6"/>